<evidence type="ECO:0000313" key="3">
    <source>
        <dbReference type="Proteomes" id="UP000016584"/>
    </source>
</evidence>
<dbReference type="Gene3D" id="3.40.50.150">
    <property type="entry name" value="Vaccinia Virus protein VP39"/>
    <property type="match status" value="1"/>
</dbReference>
<dbReference type="STRING" id="1346330.M472_14680"/>
<dbReference type="CDD" id="cd02440">
    <property type="entry name" value="AdoMet_MTases"/>
    <property type="match status" value="1"/>
</dbReference>
<evidence type="ECO:0000259" key="1">
    <source>
        <dbReference type="Pfam" id="PF08241"/>
    </source>
</evidence>
<dbReference type="Proteomes" id="UP000016584">
    <property type="component" value="Unassembled WGS sequence"/>
</dbReference>
<dbReference type="SUPFAM" id="SSF53335">
    <property type="entry name" value="S-adenosyl-L-methionine-dependent methyltransferases"/>
    <property type="match status" value="1"/>
</dbReference>
<dbReference type="RefSeq" id="WP_021069832.1">
    <property type="nucleotide sequence ID" value="NZ_ATDL01000012.1"/>
</dbReference>
<dbReference type="AlphaFoldDB" id="U2J4Z6"/>
<protein>
    <submittedName>
        <fullName evidence="2">Type 12 methyltransferase</fullName>
    </submittedName>
</protein>
<name>U2J4Z6_9SPHI</name>
<keyword evidence="2" id="KW-0489">Methyltransferase</keyword>
<proteinExistence type="predicted"/>
<comment type="caution">
    <text evidence="2">The sequence shown here is derived from an EMBL/GenBank/DDBJ whole genome shotgun (WGS) entry which is preliminary data.</text>
</comment>
<sequence length="274" mass="31309">MNNNKRVKMSTEYDYVAINRQSWNNRTETHLKSDFYNLEGFLQGDSSLNAIELDLLGDIQGKSILHLQCHFGQDSISLSRLGASVTGVDLSDKAIASAREITQQTQTDTTFICCDVYDLPAHLDETFDIVYTSYGVIGWLPDLDKWAKVIARFLKPGGKLVFVEFHPVVWMFDDDFEKIGYRYFNSGAIIESENGTYADKDADISQDYVCWNHGLSEVVNSLLRNGLELKSLDEFDYSPYNCFNKTIEFEPKKYRIAHLDDKIPMVYALVAEKK</sequence>
<dbReference type="Pfam" id="PF08241">
    <property type="entry name" value="Methyltransf_11"/>
    <property type="match status" value="1"/>
</dbReference>
<evidence type="ECO:0000313" key="2">
    <source>
        <dbReference type="EMBL" id="ERJ60009.1"/>
    </source>
</evidence>
<dbReference type="InterPro" id="IPR029063">
    <property type="entry name" value="SAM-dependent_MTases_sf"/>
</dbReference>
<dbReference type="eggNOG" id="COG2227">
    <property type="taxonomic scope" value="Bacteria"/>
</dbReference>
<reference evidence="2 3" key="1">
    <citation type="journal article" date="2013" name="Genome Announc.">
        <title>The Draft Genome Sequence of Sphingomonas paucimobilis Strain HER1398 (Proteobacteria), Host to the Giant PAU Phage, Indicates That It Is a Member of the Genus Sphingobacterium (Bacteroidetes).</title>
        <authorList>
            <person name="White R.A.III."/>
            <person name="Suttle C.A."/>
        </authorList>
    </citation>
    <scope>NUCLEOTIDE SEQUENCE [LARGE SCALE GENOMIC DNA]</scope>
    <source>
        <strain evidence="2 3">HER1398</strain>
    </source>
</reference>
<dbReference type="PANTHER" id="PTHR43464:SF82">
    <property type="entry name" value="METHYLTRANSFERASE DOMAIN-CONTAINING PROTEIN"/>
    <property type="match status" value="1"/>
</dbReference>
<dbReference type="PANTHER" id="PTHR43464">
    <property type="entry name" value="METHYLTRANSFERASE"/>
    <property type="match status" value="1"/>
</dbReference>
<feature type="domain" description="Methyltransferase type 11" evidence="1">
    <location>
        <begin position="66"/>
        <end position="162"/>
    </location>
</feature>
<dbReference type="PATRIC" id="fig|1346330.5.peg.1652"/>
<keyword evidence="3" id="KW-1185">Reference proteome</keyword>
<dbReference type="EMBL" id="ATDL01000012">
    <property type="protein sequence ID" value="ERJ60009.1"/>
    <property type="molecule type" value="Genomic_DNA"/>
</dbReference>
<gene>
    <name evidence="2" type="ORF">M472_14680</name>
</gene>
<dbReference type="InterPro" id="IPR013216">
    <property type="entry name" value="Methyltransf_11"/>
</dbReference>
<accession>U2J4Z6</accession>
<keyword evidence="2" id="KW-0808">Transferase</keyword>
<dbReference type="GO" id="GO:0032259">
    <property type="term" value="P:methylation"/>
    <property type="evidence" value="ECO:0007669"/>
    <property type="project" value="UniProtKB-KW"/>
</dbReference>
<organism evidence="2 3">
    <name type="scientific">Sphingobacterium paucimobilis HER1398</name>
    <dbReference type="NCBI Taxonomy" id="1346330"/>
    <lineage>
        <taxon>Bacteria</taxon>
        <taxon>Pseudomonadati</taxon>
        <taxon>Bacteroidota</taxon>
        <taxon>Sphingobacteriia</taxon>
        <taxon>Sphingobacteriales</taxon>
        <taxon>Sphingobacteriaceae</taxon>
        <taxon>Sphingobacterium</taxon>
    </lineage>
</organism>
<dbReference type="GO" id="GO:0008757">
    <property type="term" value="F:S-adenosylmethionine-dependent methyltransferase activity"/>
    <property type="evidence" value="ECO:0007669"/>
    <property type="project" value="InterPro"/>
</dbReference>